<sequence length="256" mass="28028">MTGTPSPRKYRFERELAPHVDPVWAQELTVELRLRGASGKSIGETLAEVDSHCAEAGETAAESFGTPADYAQQLQLPELAQRETPQLMTVVPILGQIFGMLPILWAMPPLTQGEEVVIRTGQITMLGIVVAAIVLMTWRVLSLVRFVVRRPVPAVLCGVALVALMALAVGLLRTPLLELAPIPLLIFGVLMLAITTVWGVLRMRSATLSEDMVATPLENREAVNRRAESVRWVGYVPVLMMPVYTAALVLVLWLFA</sequence>
<accession>A0A7K1UEJ2</accession>
<dbReference type="AlphaFoldDB" id="A0A7K1UEJ2"/>
<keyword evidence="1" id="KW-1133">Transmembrane helix</keyword>
<keyword evidence="1" id="KW-0812">Transmembrane</keyword>
<evidence type="ECO:0000256" key="1">
    <source>
        <dbReference type="SAM" id="Phobius"/>
    </source>
</evidence>
<protein>
    <recommendedName>
        <fullName evidence="4">DUF1129 family protein</fullName>
    </recommendedName>
</protein>
<gene>
    <name evidence="2" type="ORF">GNZ21_00250</name>
</gene>
<dbReference type="EMBL" id="WRPM01000004">
    <property type="protein sequence ID" value="MVT24804.1"/>
    <property type="molecule type" value="Genomic_DNA"/>
</dbReference>
<feature type="transmembrane region" description="Helical" evidence="1">
    <location>
        <begin position="120"/>
        <end position="141"/>
    </location>
</feature>
<reference evidence="2 3" key="1">
    <citation type="submission" date="2019-12" db="EMBL/GenBank/DDBJ databases">
        <title>Nesterenkonia muleiensis sp. nov., a novel actinobacterium isolated from sap of Populus euphratica.</title>
        <authorList>
            <person name="Wang R."/>
        </authorList>
    </citation>
    <scope>NUCLEOTIDE SEQUENCE [LARGE SCALE GENOMIC DNA]</scope>
    <source>
        <strain evidence="2 3">F10</strain>
    </source>
</reference>
<feature type="transmembrane region" description="Helical" evidence="1">
    <location>
        <begin position="179"/>
        <end position="201"/>
    </location>
</feature>
<comment type="caution">
    <text evidence="2">The sequence shown here is derived from an EMBL/GenBank/DDBJ whole genome shotgun (WGS) entry which is preliminary data.</text>
</comment>
<dbReference type="OrthoDB" id="5192631at2"/>
<feature type="transmembrane region" description="Helical" evidence="1">
    <location>
        <begin position="232"/>
        <end position="255"/>
    </location>
</feature>
<name>A0A7K1UEJ2_9MICC</name>
<organism evidence="2 3">
    <name type="scientific">Nesterenkonia alkaliphila</name>
    <dbReference type="NCBI Taxonomy" id="1463631"/>
    <lineage>
        <taxon>Bacteria</taxon>
        <taxon>Bacillati</taxon>
        <taxon>Actinomycetota</taxon>
        <taxon>Actinomycetes</taxon>
        <taxon>Micrococcales</taxon>
        <taxon>Micrococcaceae</taxon>
        <taxon>Nesterenkonia</taxon>
    </lineage>
</organism>
<keyword evidence="3" id="KW-1185">Reference proteome</keyword>
<keyword evidence="1" id="KW-0472">Membrane</keyword>
<evidence type="ECO:0000313" key="2">
    <source>
        <dbReference type="EMBL" id="MVT24804.1"/>
    </source>
</evidence>
<proteinExistence type="predicted"/>
<dbReference type="RefSeq" id="WP_157320243.1">
    <property type="nucleotide sequence ID" value="NZ_BMFX01000020.1"/>
</dbReference>
<feature type="transmembrane region" description="Helical" evidence="1">
    <location>
        <begin position="87"/>
        <end position="108"/>
    </location>
</feature>
<evidence type="ECO:0008006" key="4">
    <source>
        <dbReference type="Google" id="ProtNLM"/>
    </source>
</evidence>
<feature type="transmembrane region" description="Helical" evidence="1">
    <location>
        <begin position="153"/>
        <end position="173"/>
    </location>
</feature>
<dbReference type="Proteomes" id="UP000460157">
    <property type="component" value="Unassembled WGS sequence"/>
</dbReference>
<evidence type="ECO:0000313" key="3">
    <source>
        <dbReference type="Proteomes" id="UP000460157"/>
    </source>
</evidence>